<keyword evidence="4" id="KW-0677">Repeat</keyword>
<proteinExistence type="predicted"/>
<accession>A0A2R4XNT6</accession>
<evidence type="ECO:0000259" key="8">
    <source>
        <dbReference type="PROSITE" id="PS51202"/>
    </source>
</evidence>
<feature type="transmembrane region" description="Helical" evidence="7">
    <location>
        <begin position="6"/>
        <end position="21"/>
    </location>
</feature>
<keyword evidence="3 7" id="KW-0812">Transmembrane</keyword>
<dbReference type="InterPro" id="IPR006037">
    <property type="entry name" value="RCK_C"/>
</dbReference>
<feature type="transmembrane region" description="Helical" evidence="7">
    <location>
        <begin position="587"/>
        <end position="607"/>
    </location>
</feature>
<dbReference type="PROSITE" id="PS01271">
    <property type="entry name" value="NA_SULFATE"/>
    <property type="match status" value="1"/>
</dbReference>
<dbReference type="PROSITE" id="PS51202">
    <property type="entry name" value="RCK_C"/>
    <property type="match status" value="2"/>
</dbReference>
<protein>
    <submittedName>
        <fullName evidence="9">SLC13 family permease</fullName>
    </submittedName>
</protein>
<dbReference type="PANTHER" id="PTHR43652:SF1">
    <property type="entry name" value="RESPONSE REGULATOR"/>
    <property type="match status" value="1"/>
</dbReference>
<dbReference type="Proteomes" id="UP000244571">
    <property type="component" value="Chromosome"/>
</dbReference>
<evidence type="ECO:0000256" key="1">
    <source>
        <dbReference type="ARBA" id="ARBA00004141"/>
    </source>
</evidence>
<dbReference type="Pfam" id="PF03600">
    <property type="entry name" value="CitMHS"/>
    <property type="match status" value="1"/>
</dbReference>
<feature type="transmembrane region" description="Helical" evidence="7">
    <location>
        <begin position="173"/>
        <end position="195"/>
    </location>
</feature>
<dbReference type="OrthoDB" id="9809303at2"/>
<feature type="transmembrane region" description="Helical" evidence="7">
    <location>
        <begin position="464"/>
        <end position="482"/>
    </location>
</feature>
<dbReference type="EMBL" id="CP028901">
    <property type="protein sequence ID" value="AWB35470.1"/>
    <property type="molecule type" value="Genomic_DNA"/>
</dbReference>
<feature type="transmembrane region" description="Helical" evidence="7">
    <location>
        <begin position="553"/>
        <end position="575"/>
    </location>
</feature>
<feature type="transmembrane region" description="Helical" evidence="7">
    <location>
        <begin position="529"/>
        <end position="547"/>
    </location>
</feature>
<dbReference type="InterPro" id="IPR051679">
    <property type="entry name" value="DASS-Related_Transporters"/>
</dbReference>
<dbReference type="GO" id="GO:0005886">
    <property type="term" value="C:plasma membrane"/>
    <property type="evidence" value="ECO:0007669"/>
    <property type="project" value="TreeGrafter"/>
</dbReference>
<dbReference type="Pfam" id="PF02080">
    <property type="entry name" value="TrkA_C"/>
    <property type="match status" value="2"/>
</dbReference>
<dbReference type="RefSeq" id="WP_108622926.1">
    <property type="nucleotide sequence ID" value="NZ_CP028901.1"/>
</dbReference>
<dbReference type="GO" id="GO:0008324">
    <property type="term" value="F:monoatomic cation transmembrane transporter activity"/>
    <property type="evidence" value="ECO:0007669"/>
    <property type="project" value="InterPro"/>
</dbReference>
<feature type="transmembrane region" description="Helical" evidence="7">
    <location>
        <begin position="419"/>
        <end position="452"/>
    </location>
</feature>
<evidence type="ECO:0000256" key="3">
    <source>
        <dbReference type="ARBA" id="ARBA00022692"/>
    </source>
</evidence>
<dbReference type="InterPro" id="IPR036721">
    <property type="entry name" value="RCK_C_sf"/>
</dbReference>
<dbReference type="KEGG" id="boz:DBV39_18920"/>
<dbReference type="GO" id="GO:0006813">
    <property type="term" value="P:potassium ion transport"/>
    <property type="evidence" value="ECO:0007669"/>
    <property type="project" value="InterPro"/>
</dbReference>
<feature type="transmembrane region" description="Helical" evidence="7">
    <location>
        <begin position="57"/>
        <end position="75"/>
    </location>
</feature>
<feature type="domain" description="RCK C-terminal" evidence="8">
    <location>
        <begin position="217"/>
        <end position="306"/>
    </location>
</feature>
<keyword evidence="10" id="KW-1185">Reference proteome</keyword>
<organism evidence="9 10">
    <name type="scientific">Orrella marina</name>
    <dbReference type="NCBI Taxonomy" id="2163011"/>
    <lineage>
        <taxon>Bacteria</taxon>
        <taxon>Pseudomonadati</taxon>
        <taxon>Pseudomonadota</taxon>
        <taxon>Betaproteobacteria</taxon>
        <taxon>Burkholderiales</taxon>
        <taxon>Alcaligenaceae</taxon>
        <taxon>Orrella</taxon>
    </lineage>
</organism>
<dbReference type="PANTHER" id="PTHR43652">
    <property type="entry name" value="BASIC AMINO ACID ANTIPORTER YFCC-RELATED"/>
    <property type="match status" value="1"/>
</dbReference>
<name>A0A2R4XNT6_9BURK</name>
<evidence type="ECO:0000256" key="5">
    <source>
        <dbReference type="ARBA" id="ARBA00022989"/>
    </source>
</evidence>
<feature type="transmembrane region" description="Helical" evidence="7">
    <location>
        <begin position="28"/>
        <end position="45"/>
    </location>
</feature>
<evidence type="ECO:0000256" key="7">
    <source>
        <dbReference type="SAM" id="Phobius"/>
    </source>
</evidence>
<feature type="domain" description="RCK C-terminal" evidence="8">
    <location>
        <begin position="313"/>
        <end position="397"/>
    </location>
</feature>
<evidence type="ECO:0000256" key="6">
    <source>
        <dbReference type="ARBA" id="ARBA00023136"/>
    </source>
</evidence>
<feature type="transmembrane region" description="Helical" evidence="7">
    <location>
        <begin position="95"/>
        <end position="122"/>
    </location>
</feature>
<feature type="transmembrane region" description="Helical" evidence="7">
    <location>
        <begin position="502"/>
        <end position="522"/>
    </location>
</feature>
<dbReference type="SUPFAM" id="SSF116726">
    <property type="entry name" value="TrkA C-terminal domain-like"/>
    <property type="match status" value="2"/>
</dbReference>
<keyword evidence="5 7" id="KW-1133">Transmembrane helix</keyword>
<gene>
    <name evidence="9" type="ORF">DBV39_18920</name>
</gene>
<dbReference type="InterPro" id="IPR004680">
    <property type="entry name" value="Cit_transptr-like_dom"/>
</dbReference>
<evidence type="ECO:0000256" key="2">
    <source>
        <dbReference type="ARBA" id="ARBA00022448"/>
    </source>
</evidence>
<feature type="transmembrane region" description="Helical" evidence="7">
    <location>
        <begin position="142"/>
        <end position="161"/>
    </location>
</feature>
<dbReference type="Gene3D" id="3.30.70.1450">
    <property type="entry name" value="Regulator of K+ conductance, C-terminal domain"/>
    <property type="match status" value="2"/>
</dbReference>
<evidence type="ECO:0000313" key="9">
    <source>
        <dbReference type="EMBL" id="AWB35470.1"/>
    </source>
</evidence>
<evidence type="ECO:0000313" key="10">
    <source>
        <dbReference type="Proteomes" id="UP000244571"/>
    </source>
</evidence>
<dbReference type="AlphaFoldDB" id="A0A2R4XNT6"/>
<evidence type="ECO:0000256" key="4">
    <source>
        <dbReference type="ARBA" id="ARBA00022737"/>
    </source>
</evidence>
<sequence length="609" mass="65661">MNSELMLVLLLLGITMVLFVVNRPRMDAVAIIMVTVLPLTGVITLDDALAGFSDPNIVLIAALFVVGEGLVRTGVAQRLGDLLVRKAGRSEKRLIPFLMTIVAGIGAFMSSTGVVAIFIPVVLRVARNAGIAASRLMMPLSVAALISGMMTLVATAPNLVINAEIVRQGYASFSFFDFTPLGIPVLIVATLYMLVARRWLIDKTSTGTQGLHRPRLAQWIEQYGLSRREYRIRLQAESPWAGCRLEELSLRARHAINVIAVERRRGLGSVIIAPDANTRLRRDDVLFLDVHSSDPDVRRMCDQFRLVLLPISKNYFSDQTQAIGMAEIMVPVGSRLIGKTVLDLKFRTIYELAVIGLKRGSKPMDGDVLNEPLRFGDTLLVSGPWRAIRRLQSQTADLILLNMPAELEDVVPAPDKAPFALASLGVVVALMVTGVVPNVQAALIGALLLGLFGCIDMPSAYRSIHWQSLVLIVGMLPFAVALQNTGGIDLAAQLLLGVVGEAHPMVVLAVLFVVTAVLGLFISNTATAVLMAPVTVAVATALGMSVYPFAMTVAIAASSAFMTPVSSPVNTLVVVPGSYRFVDFVRVGVPLTLLVMITTVLIVPWVFPF</sequence>
<reference evidence="9 10" key="1">
    <citation type="submission" date="2018-04" db="EMBL/GenBank/DDBJ databases">
        <title>Bordetella sp. HZ20 isolated from seawater.</title>
        <authorList>
            <person name="Sun C."/>
        </authorList>
    </citation>
    <scope>NUCLEOTIDE SEQUENCE [LARGE SCALE GENOMIC DNA]</scope>
    <source>
        <strain evidence="9 10">HZ20</strain>
    </source>
</reference>
<keyword evidence="6 7" id="KW-0472">Membrane</keyword>
<dbReference type="InterPro" id="IPR031312">
    <property type="entry name" value="Na/sul_symport_CS"/>
</dbReference>
<keyword evidence="2" id="KW-0813">Transport</keyword>
<comment type="subcellular location">
    <subcellularLocation>
        <location evidence="1">Membrane</location>
        <topology evidence="1">Multi-pass membrane protein</topology>
    </subcellularLocation>
</comment>